<proteinExistence type="predicted"/>
<gene>
    <name evidence="1" type="ORF">TeGR_g10006</name>
</gene>
<dbReference type="SUPFAM" id="SSF55961">
    <property type="entry name" value="Bet v1-like"/>
    <property type="match status" value="1"/>
</dbReference>
<evidence type="ECO:0000313" key="2">
    <source>
        <dbReference type="Proteomes" id="UP001165060"/>
    </source>
</evidence>
<evidence type="ECO:0000313" key="1">
    <source>
        <dbReference type="EMBL" id="GMI52345.1"/>
    </source>
</evidence>
<protein>
    <submittedName>
        <fullName evidence="1">Uncharacterized protein</fullName>
    </submittedName>
</protein>
<reference evidence="1 2" key="1">
    <citation type="journal article" date="2023" name="Commun. Biol.">
        <title>Genome analysis of Parmales, the sister group of diatoms, reveals the evolutionary specialization of diatoms from phago-mixotrophs to photoautotrophs.</title>
        <authorList>
            <person name="Ban H."/>
            <person name="Sato S."/>
            <person name="Yoshikawa S."/>
            <person name="Yamada K."/>
            <person name="Nakamura Y."/>
            <person name="Ichinomiya M."/>
            <person name="Sato N."/>
            <person name="Blanc-Mathieu R."/>
            <person name="Endo H."/>
            <person name="Kuwata A."/>
            <person name="Ogata H."/>
        </authorList>
    </citation>
    <scope>NUCLEOTIDE SEQUENCE [LARGE SCALE GENOMIC DNA]</scope>
</reference>
<dbReference type="InterPro" id="IPR023393">
    <property type="entry name" value="START-like_dom_sf"/>
</dbReference>
<comment type="caution">
    <text evidence="1">The sequence shown here is derived from an EMBL/GenBank/DDBJ whole genome shotgun (WGS) entry which is preliminary data.</text>
</comment>
<keyword evidence="2" id="KW-1185">Reference proteome</keyword>
<accession>A0ABQ6NA72</accession>
<sequence length="259" mass="28857">MAYHTDASRLGREYKSFDVTAATRGLYGRFDQKTVGVSNRDALTRSAITTYPDGSIMESARSIEDKRYPDRSKKKKDKMVRMDVAIGAFLVREKETSTSSSPVSVCYRLSVVDPKFTGLAAALNRIAAKAAAKLTVAPMMTTKTNVEKIVAAYDPNAGPKLPLAEVTFKGFDHNGEYSVAEHTDMDRAKKKEAEELLHDWWMQRMNPKMGWAEIFKEDGSRLDNGLSGYHAYDNDTRRGRAMAHGYVNATPKQCMGPQP</sequence>
<organism evidence="1 2">
    <name type="scientific">Tetraparma gracilis</name>
    <dbReference type="NCBI Taxonomy" id="2962635"/>
    <lineage>
        <taxon>Eukaryota</taxon>
        <taxon>Sar</taxon>
        <taxon>Stramenopiles</taxon>
        <taxon>Ochrophyta</taxon>
        <taxon>Bolidophyceae</taxon>
        <taxon>Parmales</taxon>
        <taxon>Triparmaceae</taxon>
        <taxon>Tetraparma</taxon>
    </lineage>
</organism>
<dbReference type="EMBL" id="BRYB01006220">
    <property type="protein sequence ID" value="GMI52345.1"/>
    <property type="molecule type" value="Genomic_DNA"/>
</dbReference>
<dbReference type="Proteomes" id="UP001165060">
    <property type="component" value="Unassembled WGS sequence"/>
</dbReference>
<dbReference type="Gene3D" id="3.30.530.20">
    <property type="match status" value="1"/>
</dbReference>
<name>A0ABQ6NA72_9STRA</name>